<dbReference type="Proteomes" id="UP001627284">
    <property type="component" value="Unassembled WGS sequence"/>
</dbReference>
<comment type="caution">
    <text evidence="1">The sequence shown here is derived from an EMBL/GenBank/DDBJ whole genome shotgun (WGS) entry which is preliminary data.</text>
</comment>
<keyword evidence="2" id="KW-1185">Reference proteome</keyword>
<accession>A0ABD2QXY2</accession>
<dbReference type="AlphaFoldDB" id="A0ABD2QXY2"/>
<evidence type="ECO:0000313" key="1">
    <source>
        <dbReference type="EMBL" id="KAL3324405.1"/>
    </source>
</evidence>
<protein>
    <submittedName>
        <fullName evidence="1">Uncharacterized protein</fullName>
    </submittedName>
</protein>
<dbReference type="EMBL" id="JBJKTR010000023">
    <property type="protein sequence ID" value="KAL3324405.1"/>
    <property type="molecule type" value="Genomic_DNA"/>
</dbReference>
<gene>
    <name evidence="1" type="ORF">AABB24_038519</name>
</gene>
<name>A0ABD2QXY2_9SOLN</name>
<sequence length="126" mass="14090">MRISADSVTLILKEAKHIKVRLVGLETHMQVLHDTLGMVLQLHKDSSTDVGKLCPEVGELKKDVIRSVNTILKEVNSIKTGADSAHNELVVSMHTSYSTFSKTIEHSLNTFCRNVLNTLKYFLGDR</sequence>
<reference evidence="1 2" key="1">
    <citation type="submission" date="2024-05" db="EMBL/GenBank/DDBJ databases">
        <title>De novo assembly of an allotetraploid wild potato.</title>
        <authorList>
            <person name="Hosaka A.J."/>
        </authorList>
    </citation>
    <scope>NUCLEOTIDE SEQUENCE [LARGE SCALE GENOMIC DNA]</scope>
    <source>
        <tissue evidence="1">Young leaves</tissue>
    </source>
</reference>
<proteinExistence type="predicted"/>
<organism evidence="1 2">
    <name type="scientific">Solanum stoloniferum</name>
    <dbReference type="NCBI Taxonomy" id="62892"/>
    <lineage>
        <taxon>Eukaryota</taxon>
        <taxon>Viridiplantae</taxon>
        <taxon>Streptophyta</taxon>
        <taxon>Embryophyta</taxon>
        <taxon>Tracheophyta</taxon>
        <taxon>Spermatophyta</taxon>
        <taxon>Magnoliopsida</taxon>
        <taxon>eudicotyledons</taxon>
        <taxon>Gunneridae</taxon>
        <taxon>Pentapetalae</taxon>
        <taxon>asterids</taxon>
        <taxon>lamiids</taxon>
        <taxon>Solanales</taxon>
        <taxon>Solanaceae</taxon>
        <taxon>Solanoideae</taxon>
        <taxon>Solaneae</taxon>
        <taxon>Solanum</taxon>
    </lineage>
</organism>
<evidence type="ECO:0000313" key="2">
    <source>
        <dbReference type="Proteomes" id="UP001627284"/>
    </source>
</evidence>